<dbReference type="InterPro" id="IPR015943">
    <property type="entry name" value="WD40/YVTN_repeat-like_dom_sf"/>
</dbReference>
<dbReference type="InterPro" id="IPR051200">
    <property type="entry name" value="Host-pathogen_enzymatic-act"/>
</dbReference>
<dbReference type="Gene3D" id="2.130.10.10">
    <property type="entry name" value="YVTN repeat-like/Quinoprotein amine dehydrogenase"/>
    <property type="match status" value="1"/>
</dbReference>
<dbReference type="EMBL" id="CADCVT010000168">
    <property type="protein sequence ID" value="CAA9496512.1"/>
    <property type="molecule type" value="Genomic_DNA"/>
</dbReference>
<sequence>RERTATTAPPPPARSPALAAESVAVGSRPTGIAIARGAVFVARPRTDRLRRVDLETFRRAETSYRVGRGTTDLDAGLGALWATSDTTVERLTRIDLDDGTRRVAELPDGTPVAVEVTGSAIWVGIRGSATQPLPVASVARVDPRTMRVLRTIPVPDGVQDIAVGDGAVWISNRRTPTITRLDVRTGVQQKIGVGRRPGGIALGGGAVWVAGTEEGVVRRIERADPANTAIVSVGGQPRGVAYGANALWAASFADSALTRLDGRNGRRLGDRVDVSLNPLKLLVHKRTVYAISLAEGRLDRIRLP</sequence>
<accession>A0A6J4SDI8</accession>
<feature type="non-terminal residue" evidence="1">
    <location>
        <position position="1"/>
    </location>
</feature>
<dbReference type="AlphaFoldDB" id="A0A6J4SDI8"/>
<dbReference type="PANTHER" id="PTHR47197">
    <property type="entry name" value="PROTEIN NIRF"/>
    <property type="match status" value="1"/>
</dbReference>
<gene>
    <name evidence="1" type="ORF">AVDCRST_MAG85-1501</name>
</gene>
<evidence type="ECO:0000313" key="1">
    <source>
        <dbReference type="EMBL" id="CAA9496512.1"/>
    </source>
</evidence>
<dbReference type="PANTHER" id="PTHR47197:SF3">
    <property type="entry name" value="DIHYDRO-HEME D1 DEHYDROGENASE"/>
    <property type="match status" value="1"/>
</dbReference>
<evidence type="ECO:0008006" key="2">
    <source>
        <dbReference type="Google" id="ProtNLM"/>
    </source>
</evidence>
<name>A0A6J4SDI8_9ACTN</name>
<organism evidence="1">
    <name type="scientific">uncultured Solirubrobacteraceae bacterium</name>
    <dbReference type="NCBI Taxonomy" id="1162706"/>
    <lineage>
        <taxon>Bacteria</taxon>
        <taxon>Bacillati</taxon>
        <taxon>Actinomycetota</taxon>
        <taxon>Thermoleophilia</taxon>
        <taxon>Solirubrobacterales</taxon>
        <taxon>Solirubrobacteraceae</taxon>
        <taxon>environmental samples</taxon>
    </lineage>
</organism>
<reference evidence="1" key="1">
    <citation type="submission" date="2020-02" db="EMBL/GenBank/DDBJ databases">
        <authorList>
            <person name="Meier V. D."/>
        </authorList>
    </citation>
    <scope>NUCLEOTIDE SEQUENCE</scope>
    <source>
        <strain evidence="1">AVDCRST_MAG85</strain>
    </source>
</reference>
<dbReference type="SUPFAM" id="SSF63825">
    <property type="entry name" value="YWTD domain"/>
    <property type="match status" value="1"/>
</dbReference>
<proteinExistence type="predicted"/>
<protein>
    <recommendedName>
        <fullName evidence="2">YncE family protein</fullName>
    </recommendedName>
</protein>